<dbReference type="Gene3D" id="1.10.10.10">
    <property type="entry name" value="Winged helix-like DNA-binding domain superfamily/Winged helix DNA-binding domain"/>
    <property type="match status" value="1"/>
</dbReference>
<dbReference type="InterPro" id="IPR036390">
    <property type="entry name" value="WH_DNA-bd_sf"/>
</dbReference>
<gene>
    <name evidence="5" type="primary">mexR_4</name>
    <name evidence="5" type="ORF">PIGHUM_03691</name>
</gene>
<name>A0A3P4B8Y0_9BURK</name>
<evidence type="ECO:0000256" key="3">
    <source>
        <dbReference type="ARBA" id="ARBA00023163"/>
    </source>
</evidence>
<accession>A0A3P4B8Y0</accession>
<feature type="domain" description="HTH marR-type" evidence="4">
    <location>
        <begin position="2"/>
        <end position="136"/>
    </location>
</feature>
<reference evidence="5 6" key="1">
    <citation type="submission" date="2018-10" db="EMBL/GenBank/DDBJ databases">
        <authorList>
            <person name="Criscuolo A."/>
        </authorList>
    </citation>
    <scope>NUCLEOTIDE SEQUENCE [LARGE SCALE GENOMIC DNA]</scope>
    <source>
        <strain evidence="5">DnA1</strain>
    </source>
</reference>
<dbReference type="Proteomes" id="UP000277294">
    <property type="component" value="Unassembled WGS sequence"/>
</dbReference>
<keyword evidence="2" id="KW-0238">DNA-binding</keyword>
<dbReference type="Pfam" id="PF12802">
    <property type="entry name" value="MarR_2"/>
    <property type="match status" value="1"/>
</dbReference>
<dbReference type="PANTHER" id="PTHR42756">
    <property type="entry name" value="TRANSCRIPTIONAL REGULATOR, MARR"/>
    <property type="match status" value="1"/>
</dbReference>
<organism evidence="5 6">
    <name type="scientific">Pigmentiphaga humi</name>
    <dbReference type="NCBI Taxonomy" id="2478468"/>
    <lineage>
        <taxon>Bacteria</taxon>
        <taxon>Pseudomonadati</taxon>
        <taxon>Pseudomonadota</taxon>
        <taxon>Betaproteobacteria</taxon>
        <taxon>Burkholderiales</taxon>
        <taxon>Alcaligenaceae</taxon>
        <taxon>Pigmentiphaga</taxon>
    </lineage>
</organism>
<keyword evidence="3" id="KW-0804">Transcription</keyword>
<dbReference type="PANTHER" id="PTHR42756:SF1">
    <property type="entry name" value="TRANSCRIPTIONAL REPRESSOR OF EMRAB OPERON"/>
    <property type="match status" value="1"/>
</dbReference>
<dbReference type="InterPro" id="IPR000835">
    <property type="entry name" value="HTH_MarR-typ"/>
</dbReference>
<keyword evidence="1" id="KW-0805">Transcription regulation</keyword>
<dbReference type="InterPro" id="IPR023187">
    <property type="entry name" value="Tscrpt_reg_MarR-type_CS"/>
</dbReference>
<dbReference type="OrthoDB" id="188700at2"/>
<dbReference type="PROSITE" id="PS01117">
    <property type="entry name" value="HTH_MARR_1"/>
    <property type="match status" value="1"/>
</dbReference>
<evidence type="ECO:0000256" key="2">
    <source>
        <dbReference type="ARBA" id="ARBA00023125"/>
    </source>
</evidence>
<evidence type="ECO:0000259" key="4">
    <source>
        <dbReference type="PROSITE" id="PS50995"/>
    </source>
</evidence>
<sequence length="142" mass="15427">MDNEIIDLLRAVASSFQMRMKEQIVTSDSGLSAFQARLINLIGRNDGISQLTLGSLTERDKGQIARAINELEAGGFVTRSLNASDKRSKCLTLTSAGRKMHIRLNALRGQLAAEALRGLGDDDKHALQATLQKVATRLRPPG</sequence>
<dbReference type="RefSeq" id="WP_124081195.1">
    <property type="nucleotide sequence ID" value="NZ_UWPJ01000027.1"/>
</dbReference>
<dbReference type="PRINTS" id="PR00598">
    <property type="entry name" value="HTHMARR"/>
</dbReference>
<evidence type="ECO:0000313" key="5">
    <source>
        <dbReference type="EMBL" id="VCU71605.1"/>
    </source>
</evidence>
<dbReference type="SUPFAM" id="SSF46785">
    <property type="entry name" value="Winged helix' DNA-binding domain"/>
    <property type="match status" value="1"/>
</dbReference>
<dbReference type="EMBL" id="UWPJ01000027">
    <property type="protein sequence ID" value="VCU71605.1"/>
    <property type="molecule type" value="Genomic_DNA"/>
</dbReference>
<dbReference type="InterPro" id="IPR036388">
    <property type="entry name" value="WH-like_DNA-bd_sf"/>
</dbReference>
<dbReference type="GO" id="GO:0003700">
    <property type="term" value="F:DNA-binding transcription factor activity"/>
    <property type="evidence" value="ECO:0007669"/>
    <property type="project" value="InterPro"/>
</dbReference>
<dbReference type="AlphaFoldDB" id="A0A3P4B8Y0"/>
<evidence type="ECO:0000256" key="1">
    <source>
        <dbReference type="ARBA" id="ARBA00023015"/>
    </source>
</evidence>
<proteinExistence type="predicted"/>
<dbReference type="GO" id="GO:0003677">
    <property type="term" value="F:DNA binding"/>
    <property type="evidence" value="ECO:0007669"/>
    <property type="project" value="UniProtKB-KW"/>
</dbReference>
<dbReference type="SMART" id="SM00347">
    <property type="entry name" value="HTH_MARR"/>
    <property type="match status" value="1"/>
</dbReference>
<dbReference type="PROSITE" id="PS50995">
    <property type="entry name" value="HTH_MARR_2"/>
    <property type="match status" value="1"/>
</dbReference>
<keyword evidence="6" id="KW-1185">Reference proteome</keyword>
<evidence type="ECO:0000313" key="6">
    <source>
        <dbReference type="Proteomes" id="UP000277294"/>
    </source>
</evidence>
<protein>
    <submittedName>
        <fullName evidence="5">Multidrug resistance operon repressor</fullName>
    </submittedName>
</protein>